<protein>
    <submittedName>
        <fullName evidence="1">Uncharacterized protein</fullName>
    </submittedName>
</protein>
<organism evidence="1 2">
    <name type="scientific">Setaria italica</name>
    <name type="common">Foxtail millet</name>
    <name type="synonym">Panicum italicum</name>
    <dbReference type="NCBI Taxonomy" id="4555"/>
    <lineage>
        <taxon>Eukaryota</taxon>
        <taxon>Viridiplantae</taxon>
        <taxon>Streptophyta</taxon>
        <taxon>Embryophyta</taxon>
        <taxon>Tracheophyta</taxon>
        <taxon>Spermatophyta</taxon>
        <taxon>Magnoliopsida</taxon>
        <taxon>Liliopsida</taxon>
        <taxon>Poales</taxon>
        <taxon>Poaceae</taxon>
        <taxon>PACMAD clade</taxon>
        <taxon>Panicoideae</taxon>
        <taxon>Panicodae</taxon>
        <taxon>Paniceae</taxon>
        <taxon>Cenchrinae</taxon>
        <taxon>Setaria</taxon>
    </lineage>
</organism>
<dbReference type="EnsemblPlants" id="KQL30931">
    <property type="protein sequence ID" value="KQL30931"/>
    <property type="gene ID" value="SETIT_020391mg"/>
</dbReference>
<dbReference type="InParanoid" id="K3Z1H3"/>
<reference evidence="2" key="1">
    <citation type="journal article" date="2012" name="Nat. Biotechnol.">
        <title>Reference genome sequence of the model plant Setaria.</title>
        <authorList>
            <person name="Bennetzen J.L."/>
            <person name="Schmutz J."/>
            <person name="Wang H."/>
            <person name="Percifield R."/>
            <person name="Hawkins J."/>
            <person name="Pontaroli A.C."/>
            <person name="Estep M."/>
            <person name="Feng L."/>
            <person name="Vaughn J.N."/>
            <person name="Grimwood J."/>
            <person name="Jenkins J."/>
            <person name="Barry K."/>
            <person name="Lindquist E."/>
            <person name="Hellsten U."/>
            <person name="Deshpande S."/>
            <person name="Wang X."/>
            <person name="Wu X."/>
            <person name="Mitros T."/>
            <person name="Triplett J."/>
            <person name="Yang X."/>
            <person name="Ye C.Y."/>
            <person name="Mauro-Herrera M."/>
            <person name="Wang L."/>
            <person name="Li P."/>
            <person name="Sharma M."/>
            <person name="Sharma R."/>
            <person name="Ronald P.C."/>
            <person name="Panaud O."/>
            <person name="Kellogg E.A."/>
            <person name="Brutnell T.P."/>
            <person name="Doust A.N."/>
            <person name="Tuskan G.A."/>
            <person name="Rokhsar D."/>
            <person name="Devos K.M."/>
        </authorList>
    </citation>
    <scope>NUCLEOTIDE SEQUENCE [LARGE SCALE GENOMIC DNA]</scope>
    <source>
        <strain evidence="2">cv. Yugu1</strain>
    </source>
</reference>
<keyword evidence="2" id="KW-1185">Reference proteome</keyword>
<dbReference type="Proteomes" id="UP000004995">
    <property type="component" value="Unassembled WGS sequence"/>
</dbReference>
<dbReference type="EMBL" id="AGNK02000493">
    <property type="status" value="NOT_ANNOTATED_CDS"/>
    <property type="molecule type" value="Genomic_DNA"/>
</dbReference>
<dbReference type="AlphaFoldDB" id="K3Z1H3"/>
<proteinExistence type="predicted"/>
<sequence>MHHVQCKQKCSKGYREQLLMLYLRCLLVQPM</sequence>
<accession>K3Z1H3</accession>
<evidence type="ECO:0000313" key="1">
    <source>
        <dbReference type="EnsemblPlants" id="KQL30931"/>
    </source>
</evidence>
<dbReference type="Gramene" id="KQL30931">
    <property type="protein sequence ID" value="KQL30931"/>
    <property type="gene ID" value="SETIT_020391mg"/>
</dbReference>
<name>K3Z1H3_SETIT</name>
<dbReference type="HOGENOM" id="CLU_3400069_0_0_1"/>
<reference evidence="1" key="2">
    <citation type="submission" date="2018-08" db="UniProtKB">
        <authorList>
            <consortium name="EnsemblPlants"/>
        </authorList>
    </citation>
    <scope>IDENTIFICATION</scope>
    <source>
        <strain evidence="1">Yugu1</strain>
    </source>
</reference>
<evidence type="ECO:0000313" key="2">
    <source>
        <dbReference type="Proteomes" id="UP000004995"/>
    </source>
</evidence>